<proteinExistence type="predicted"/>
<organism evidence="1">
    <name type="scientific">marine sediment metagenome</name>
    <dbReference type="NCBI Taxonomy" id="412755"/>
    <lineage>
        <taxon>unclassified sequences</taxon>
        <taxon>metagenomes</taxon>
        <taxon>ecological metagenomes</taxon>
    </lineage>
</organism>
<gene>
    <name evidence="1" type="ORF">S03H2_44521</name>
</gene>
<dbReference type="AlphaFoldDB" id="X1I3H8"/>
<accession>X1I3H8</accession>
<comment type="caution">
    <text evidence="1">The sequence shown here is derived from an EMBL/GenBank/DDBJ whole genome shotgun (WGS) entry which is preliminary data.</text>
</comment>
<reference evidence="1" key="1">
    <citation type="journal article" date="2014" name="Front. Microbiol.">
        <title>High frequency of phylogenetically diverse reductive dehalogenase-homologous genes in deep subseafloor sedimentary metagenomes.</title>
        <authorList>
            <person name="Kawai M."/>
            <person name="Futagami T."/>
            <person name="Toyoda A."/>
            <person name="Takaki Y."/>
            <person name="Nishi S."/>
            <person name="Hori S."/>
            <person name="Arai W."/>
            <person name="Tsubouchi T."/>
            <person name="Morono Y."/>
            <person name="Uchiyama I."/>
            <person name="Ito T."/>
            <person name="Fujiyama A."/>
            <person name="Inagaki F."/>
            <person name="Takami H."/>
        </authorList>
    </citation>
    <scope>NUCLEOTIDE SEQUENCE</scope>
    <source>
        <strain evidence="1">Expedition CK06-06</strain>
    </source>
</reference>
<dbReference type="EMBL" id="BARU01027842">
    <property type="protein sequence ID" value="GAH63865.1"/>
    <property type="molecule type" value="Genomic_DNA"/>
</dbReference>
<dbReference type="PROSITE" id="PS51257">
    <property type="entry name" value="PROKAR_LIPOPROTEIN"/>
    <property type="match status" value="1"/>
</dbReference>
<protein>
    <submittedName>
        <fullName evidence="1">Uncharacterized protein</fullName>
    </submittedName>
</protein>
<sequence length="187" mass="20835">MKQLLALAGCAIILSTIAGCQNADKGVDVIVEGDSQFPQFLVGTWKENKFGWEFVFQPDGTISSAVIDGGKIRVNPARKIAATSLKGWGDAVYELGQWMVQYSPQNRELAVQVVVEHFSLKVGAQGLEGHSTDWFVGPVSADSKTWDTEWYTSRTNIFLTPERTELRHDPNDNPVEFLIFRKQSKTN</sequence>
<name>X1I3H8_9ZZZZ</name>
<evidence type="ECO:0000313" key="1">
    <source>
        <dbReference type="EMBL" id="GAH63865.1"/>
    </source>
</evidence>